<feature type="coiled-coil region" evidence="6">
    <location>
        <begin position="489"/>
        <end position="516"/>
    </location>
</feature>
<keyword evidence="10" id="KW-1185">Reference proteome</keyword>
<comment type="caution">
    <text evidence="9">The sequence shown here is derived from an EMBL/GenBank/DDBJ whole genome shotgun (WGS) entry which is preliminary data.</text>
</comment>
<dbReference type="PROSITE" id="PS51160">
    <property type="entry name" value="ACYLPHOSPHATASE_3"/>
    <property type="match status" value="1"/>
</dbReference>
<dbReference type="GO" id="GO:0005524">
    <property type="term" value="F:ATP binding"/>
    <property type="evidence" value="ECO:0007669"/>
    <property type="project" value="UniProtKB-UniRule"/>
</dbReference>
<dbReference type="PROSITE" id="PS50975">
    <property type="entry name" value="ATP_GRASP"/>
    <property type="match status" value="1"/>
</dbReference>
<dbReference type="SUPFAM" id="SSF56059">
    <property type="entry name" value="Glutathione synthetase ATP-binding domain-like"/>
    <property type="match status" value="1"/>
</dbReference>
<accession>A0A5C8NZE9</accession>
<keyword evidence="3" id="KW-0547">Nucleotide-binding</keyword>
<dbReference type="AlphaFoldDB" id="A0A5C8NZE9"/>
<feature type="domain" description="Acylphosphatase-like" evidence="8">
    <location>
        <begin position="400"/>
        <end position="487"/>
    </location>
</feature>
<dbReference type="InterPro" id="IPR036046">
    <property type="entry name" value="Acylphosphatase-like_dom_sf"/>
</dbReference>
<dbReference type="Gene3D" id="3.30.470.20">
    <property type="entry name" value="ATP-grasp fold, B domain"/>
    <property type="match status" value="2"/>
</dbReference>
<dbReference type="GO" id="GO:0018169">
    <property type="term" value="F:ribosomal S6-glutamic acid ligase activity"/>
    <property type="evidence" value="ECO:0007669"/>
    <property type="project" value="TreeGrafter"/>
</dbReference>
<evidence type="ECO:0000256" key="3">
    <source>
        <dbReference type="PROSITE-ProRule" id="PRU00409"/>
    </source>
</evidence>
<dbReference type="GO" id="GO:0009432">
    <property type="term" value="P:SOS response"/>
    <property type="evidence" value="ECO:0007669"/>
    <property type="project" value="TreeGrafter"/>
</dbReference>
<name>A0A5C8NZE9_9BACI</name>
<dbReference type="SUPFAM" id="SSF54975">
    <property type="entry name" value="Acylphosphatase/BLUF domain-like"/>
    <property type="match status" value="1"/>
</dbReference>
<gene>
    <name evidence="9" type="ORF">FHP05_04660</name>
</gene>
<evidence type="ECO:0000259" key="7">
    <source>
        <dbReference type="PROSITE" id="PS50975"/>
    </source>
</evidence>
<dbReference type="Proteomes" id="UP000321574">
    <property type="component" value="Unassembled WGS sequence"/>
</dbReference>
<dbReference type="Pfam" id="PF00708">
    <property type="entry name" value="Acylphosphatase"/>
    <property type="match status" value="1"/>
</dbReference>
<dbReference type="GO" id="GO:0005737">
    <property type="term" value="C:cytoplasm"/>
    <property type="evidence" value="ECO:0007669"/>
    <property type="project" value="TreeGrafter"/>
</dbReference>
<dbReference type="RefSeq" id="WP_147666078.1">
    <property type="nucleotide sequence ID" value="NZ_VDUW01000002.1"/>
</dbReference>
<sequence>MEEVNTEWLPHLADEIISETQGTLLDAYVVALEGWRRGLTLRWHVKDSEKFKEMKTWYVDQPGQLFSLSSNEKTHYFFRTRGDKVINEAVELGMDKAKTKQILKEKGISVPDGKHFTGNIDNEDILQYANTLGYPLVIKPIDGSFGKGVVANITSEGELMHSLDYVRQELGYQDIIVEQYIPGDDLRLYVVEDKVVGAIKRIPPNIIGDGINSIEALIALKNEERSLSPRLVSCQIKVDKEILSYIGRSGYDLNTVPEKGEQVFLSDKANISYGGDPIDVLDELSSGIKDTAVKALQSIPGLVHGAVDMLLQKDAETGEEKGYVIELNPTSQLGGILYPIHGKARDVPRAIIDYYFPETKEKERLNDDIYFDFYDVLEPLQSRQAHVSTVTPSPQGKIYAKKYTVSGDVQDIGYHRGLRKQAFERFLHGFVMNKENGDIDVIVGGLDPEMVDDFKNAFWEDEERAHVVDVQETDYDEPLKVGFEVKADIKTLKEELDLLNREIERTNFEMKKAEVERRKLYNSLSWKTTKPIRIFGAIFKNK</sequence>
<dbReference type="InterPro" id="IPR011761">
    <property type="entry name" value="ATP-grasp"/>
</dbReference>
<evidence type="ECO:0000256" key="6">
    <source>
        <dbReference type="SAM" id="Coils"/>
    </source>
</evidence>
<dbReference type="Pfam" id="PF08443">
    <property type="entry name" value="RimK"/>
    <property type="match status" value="1"/>
</dbReference>
<dbReference type="InterPro" id="IPR001792">
    <property type="entry name" value="Acylphosphatase-like_dom"/>
</dbReference>
<dbReference type="OrthoDB" id="9803907at2"/>
<evidence type="ECO:0000259" key="8">
    <source>
        <dbReference type="PROSITE" id="PS51160"/>
    </source>
</evidence>
<evidence type="ECO:0000256" key="2">
    <source>
        <dbReference type="ARBA" id="ARBA00032904"/>
    </source>
</evidence>
<dbReference type="PANTHER" id="PTHR21621:SF0">
    <property type="entry name" value="BETA-CITRYLGLUTAMATE SYNTHASE B-RELATED"/>
    <property type="match status" value="1"/>
</dbReference>
<comment type="caution">
    <text evidence="4">Lacks conserved residue(s) required for the propagation of feature annotation.</text>
</comment>
<evidence type="ECO:0000256" key="5">
    <source>
        <dbReference type="RuleBase" id="RU004168"/>
    </source>
</evidence>
<organism evidence="9 10">
    <name type="scientific">Cerasibacillus terrae</name>
    <dbReference type="NCBI Taxonomy" id="2498845"/>
    <lineage>
        <taxon>Bacteria</taxon>
        <taxon>Bacillati</taxon>
        <taxon>Bacillota</taxon>
        <taxon>Bacilli</taxon>
        <taxon>Bacillales</taxon>
        <taxon>Bacillaceae</taxon>
        <taxon>Cerasibacillus</taxon>
    </lineage>
</organism>
<dbReference type="EMBL" id="VDUW01000002">
    <property type="protein sequence ID" value="TXL66679.1"/>
    <property type="molecule type" value="Genomic_DNA"/>
</dbReference>
<dbReference type="Gene3D" id="3.30.70.100">
    <property type="match status" value="1"/>
</dbReference>
<reference evidence="9 10" key="1">
    <citation type="submission" date="2019-06" db="EMBL/GenBank/DDBJ databases">
        <title>Cerasibacillus sp. nov., isolated from maize field.</title>
        <authorList>
            <person name="Lin S.-Y."/>
            <person name="Tsai C.-F."/>
            <person name="Young C.-C."/>
        </authorList>
    </citation>
    <scope>NUCLEOTIDE SEQUENCE [LARGE SCALE GENOMIC DNA]</scope>
    <source>
        <strain evidence="9 10">CC-CFT480</strain>
    </source>
</reference>
<feature type="domain" description="ATP-grasp" evidence="7">
    <location>
        <begin position="100"/>
        <end position="356"/>
    </location>
</feature>
<proteinExistence type="inferred from homology"/>
<evidence type="ECO:0000256" key="1">
    <source>
        <dbReference type="ARBA" id="ARBA00015991"/>
    </source>
</evidence>
<keyword evidence="3" id="KW-0067">ATP-binding</keyword>
<evidence type="ECO:0000313" key="10">
    <source>
        <dbReference type="Proteomes" id="UP000321574"/>
    </source>
</evidence>
<evidence type="ECO:0000256" key="4">
    <source>
        <dbReference type="PROSITE-ProRule" id="PRU00520"/>
    </source>
</evidence>
<protein>
    <recommendedName>
        <fullName evidence="1">Acylphosphatase</fullName>
    </recommendedName>
    <alternativeName>
        <fullName evidence="2">Acylphosphate phosphohydrolase</fullName>
    </alternativeName>
</protein>
<dbReference type="InterPro" id="IPR013651">
    <property type="entry name" value="ATP-grasp_RimK-type"/>
</dbReference>
<keyword evidence="6" id="KW-0175">Coiled coil</keyword>
<dbReference type="PANTHER" id="PTHR21621">
    <property type="entry name" value="RIBOSOMAL PROTEIN S6 MODIFICATION PROTEIN"/>
    <property type="match status" value="1"/>
</dbReference>
<comment type="similarity">
    <text evidence="5">Belongs to the acylphosphatase family.</text>
</comment>
<evidence type="ECO:0000313" key="9">
    <source>
        <dbReference type="EMBL" id="TXL66679.1"/>
    </source>
</evidence>
<dbReference type="GO" id="GO:0046872">
    <property type="term" value="F:metal ion binding"/>
    <property type="evidence" value="ECO:0007669"/>
    <property type="project" value="InterPro"/>
</dbReference>